<protein>
    <recommendedName>
        <fullName evidence="3">Thymidylate kinase</fullName>
    </recommendedName>
</protein>
<comment type="caution">
    <text evidence="1">The sequence shown here is derived from an EMBL/GenBank/DDBJ whole genome shotgun (WGS) entry which is preliminary data.</text>
</comment>
<sequence>MARTQGVRRHIDTLRPAPPQEARPGLVLDLLARFGLQQIAYCYWKSTDKLTSALHGEGDIDLLVSRSDHARAQAILLCAGFKFFPSAGDREPVGVSTYLGFDESSGRLVHVHLHTRLVSGGPLTRYWHLPWEEALLARAVQHAHLPVRHLDPAAEALLLVTRCCLECGGWDPVSLRRGAAKRAEFAAARQALAAKVPREELHALAATLLPANIAADLADAFADGPLPDRRSPLARAIRRHLSEGGCSYNRPEAALRSVARSVSWLVRRLNRDVIRAPRPWNRRPAAGGLVVALVGVDGSGKSTLLAELTRWLGPKVDVLPVYFGTGDGRPSLVLRPLKWLMPLATRAAGSKPRVASHGKPSAGPPSLAYSLLLTVWALAVAADKRSKLTAARRGANRGLLVLTDRYPQNETRSFNDGPLLERLPAAPGWLRRLERAVYARAERLPPHLVLKLVAAPETLAAREPTMDPLVIRRRLDALSGLAFGGADIVCLDVDRPLQQVILQAKREIWQRL</sequence>
<dbReference type="AlphaFoldDB" id="A0A841K846"/>
<evidence type="ECO:0000313" key="2">
    <source>
        <dbReference type="Proteomes" id="UP000588017"/>
    </source>
</evidence>
<evidence type="ECO:0008006" key="3">
    <source>
        <dbReference type="Google" id="ProtNLM"/>
    </source>
</evidence>
<gene>
    <name evidence="1" type="ORF">HNQ73_002314</name>
</gene>
<keyword evidence="2" id="KW-1185">Reference proteome</keyword>
<name>A0A841K846_9HYPH</name>
<reference evidence="1 2" key="1">
    <citation type="submission" date="2020-08" db="EMBL/GenBank/DDBJ databases">
        <title>Genomic Encyclopedia of Type Strains, Phase IV (KMG-IV): sequencing the most valuable type-strain genomes for metagenomic binning, comparative biology and taxonomic classification.</title>
        <authorList>
            <person name="Goeker M."/>
        </authorList>
    </citation>
    <scope>NUCLEOTIDE SEQUENCE [LARGE SCALE GENOMIC DNA]</scope>
    <source>
        <strain evidence="1 2">DSM 101465</strain>
    </source>
</reference>
<dbReference type="EMBL" id="JACHEH010000005">
    <property type="protein sequence ID" value="MBB6168677.1"/>
    <property type="molecule type" value="Genomic_DNA"/>
</dbReference>
<dbReference type="RefSeq" id="WP_183335015.1">
    <property type="nucleotide sequence ID" value="NZ_BMHX01000005.1"/>
</dbReference>
<evidence type="ECO:0000313" key="1">
    <source>
        <dbReference type="EMBL" id="MBB6168677.1"/>
    </source>
</evidence>
<proteinExistence type="predicted"/>
<dbReference type="SUPFAM" id="SSF52540">
    <property type="entry name" value="P-loop containing nucleoside triphosphate hydrolases"/>
    <property type="match status" value="1"/>
</dbReference>
<organism evidence="1 2">
    <name type="scientific">Chelatococcus composti</name>
    <dbReference type="NCBI Taxonomy" id="1743235"/>
    <lineage>
        <taxon>Bacteria</taxon>
        <taxon>Pseudomonadati</taxon>
        <taxon>Pseudomonadota</taxon>
        <taxon>Alphaproteobacteria</taxon>
        <taxon>Hyphomicrobiales</taxon>
        <taxon>Chelatococcaceae</taxon>
        <taxon>Chelatococcus</taxon>
    </lineage>
</organism>
<dbReference type="Proteomes" id="UP000588017">
    <property type="component" value="Unassembled WGS sequence"/>
</dbReference>
<dbReference type="InterPro" id="IPR027417">
    <property type="entry name" value="P-loop_NTPase"/>
</dbReference>
<dbReference type="Gene3D" id="3.40.50.300">
    <property type="entry name" value="P-loop containing nucleotide triphosphate hydrolases"/>
    <property type="match status" value="1"/>
</dbReference>
<accession>A0A841K846</accession>